<dbReference type="EMBL" id="CAMAPF010001033">
    <property type="protein sequence ID" value="CAH9141828.1"/>
    <property type="molecule type" value="Genomic_DNA"/>
</dbReference>
<dbReference type="Proteomes" id="UP001152523">
    <property type="component" value="Unassembled WGS sequence"/>
</dbReference>
<comment type="caution">
    <text evidence="7">The sequence shown here is derived from an EMBL/GenBank/DDBJ whole genome shotgun (WGS) entry which is preliminary data.</text>
</comment>
<evidence type="ECO:0000259" key="6">
    <source>
        <dbReference type="PROSITE" id="PS50966"/>
    </source>
</evidence>
<reference evidence="7" key="1">
    <citation type="submission" date="2022-07" db="EMBL/GenBank/DDBJ databases">
        <authorList>
            <person name="Macas J."/>
            <person name="Novak P."/>
            <person name="Neumann P."/>
        </authorList>
    </citation>
    <scope>NUCLEOTIDE SEQUENCE</scope>
</reference>
<proteinExistence type="predicted"/>
<dbReference type="Pfam" id="PF03108">
    <property type="entry name" value="DBD_Tnp_Mut"/>
    <property type="match status" value="1"/>
</dbReference>
<accession>A0AAV0G2L4</accession>
<dbReference type="PANTHER" id="PTHR31973">
    <property type="entry name" value="POLYPROTEIN, PUTATIVE-RELATED"/>
    <property type="match status" value="1"/>
</dbReference>
<dbReference type="InterPro" id="IPR007527">
    <property type="entry name" value="Znf_SWIM"/>
</dbReference>
<dbReference type="InterPro" id="IPR004332">
    <property type="entry name" value="Transposase_MuDR"/>
</dbReference>
<evidence type="ECO:0000313" key="8">
    <source>
        <dbReference type="Proteomes" id="UP001152523"/>
    </source>
</evidence>
<keyword evidence="3" id="KW-0862">Zinc</keyword>
<evidence type="ECO:0000256" key="3">
    <source>
        <dbReference type="ARBA" id="ARBA00022833"/>
    </source>
</evidence>
<organism evidence="7 8">
    <name type="scientific">Cuscuta epithymum</name>
    <dbReference type="NCBI Taxonomy" id="186058"/>
    <lineage>
        <taxon>Eukaryota</taxon>
        <taxon>Viridiplantae</taxon>
        <taxon>Streptophyta</taxon>
        <taxon>Embryophyta</taxon>
        <taxon>Tracheophyta</taxon>
        <taxon>Spermatophyta</taxon>
        <taxon>Magnoliopsida</taxon>
        <taxon>eudicotyledons</taxon>
        <taxon>Gunneridae</taxon>
        <taxon>Pentapetalae</taxon>
        <taxon>asterids</taxon>
        <taxon>lamiids</taxon>
        <taxon>Solanales</taxon>
        <taxon>Convolvulaceae</taxon>
        <taxon>Cuscuteae</taxon>
        <taxon>Cuscuta</taxon>
        <taxon>Cuscuta subgen. Cuscuta</taxon>
    </lineage>
</organism>
<gene>
    <name evidence="7" type="ORF">CEPIT_LOCUS39432</name>
</gene>
<feature type="domain" description="SWIM-type" evidence="6">
    <location>
        <begin position="662"/>
        <end position="694"/>
    </location>
</feature>
<dbReference type="AlphaFoldDB" id="A0AAV0G2L4"/>
<feature type="region of interest" description="Disordered" evidence="5">
    <location>
        <begin position="747"/>
        <end position="791"/>
    </location>
</feature>
<dbReference type="GO" id="GO:0008270">
    <property type="term" value="F:zinc ion binding"/>
    <property type="evidence" value="ECO:0007669"/>
    <property type="project" value="UniProtKB-KW"/>
</dbReference>
<evidence type="ECO:0000256" key="4">
    <source>
        <dbReference type="PROSITE-ProRule" id="PRU00325"/>
    </source>
</evidence>
<evidence type="ECO:0000313" key="7">
    <source>
        <dbReference type="EMBL" id="CAH9141828.1"/>
    </source>
</evidence>
<protein>
    <recommendedName>
        <fullName evidence="6">SWIM-type domain-containing protein</fullName>
    </recommendedName>
</protein>
<evidence type="ECO:0000256" key="2">
    <source>
        <dbReference type="ARBA" id="ARBA00022771"/>
    </source>
</evidence>
<name>A0AAV0G2L4_9ASTE</name>
<evidence type="ECO:0000256" key="5">
    <source>
        <dbReference type="SAM" id="MobiDB-lite"/>
    </source>
</evidence>
<sequence length="791" mass="90056">MYSDQNNMLIMLKVDGSWDESYVFCNKRTCGLIVPDETLYVRFIALVYSCIGSFAMNEKLKISYLVEECPPPVVVNDDYSLCFYLALKKSQPDYAKYPLCVELFPLSVSTASHFSSQLPAFDLNVAANGEFDDLEDTSIMHHHTFHISSPQNEDMSLDMYATNADISVQSDISGSSNAVSSPTSSGSEDLAVNEHFDLDYFHDFQDIQVICHFHPTRIAKDAIYQDKKSLAHHLKMYAISNLFQYQTKTSTRKVLHVVCVDDENCDWAVRAVRLSGSQMFQVKRFDSVHTCSLDVRQGPHRQATTEIIAELIKHRYADASRKPYAPKDIIVDLNRDYGLTIPYKKAWLANKKAQEKLMGSDEQSYQLLPSMAYVLRKKHPGSLILLGVGAHNRFKSFFMSLNAWMEGWKHCVPVLIIDGSFMKAYYKGTLLTACGQDSNNQIFPLAFGVCDTERRKTWTWFFMKLKECLAHREDMYIVSDRHDGIIHAAKVVFPHAEHGYCAYHILGNIRSKFKGSTTGLAWKFNQAARAATPAQFEEYMALLDAEDPRIRDYLNEIGVEKWARCFAPRSRYSIMTSNNAESVNSVDRVPREYPIAKLIDFLRGRMQKWFCERRDSSSSCKTILSDHFESQLRSYHAEAALMSVNPASQYEFEVVDKTSRSFVVNLKDKTCSCCEFQLDHFICVHGVAVVGHRRGLSCYVYISKFYFTREWVAAYIGEVHPLGSRCDWGVPASVASEICKPPTCLTRQPGRPKKKRIPSIGEFGSRQRCSRCKKGGHNKKSCRNPIPVRAS</sequence>
<feature type="compositionally biased region" description="Basic residues" evidence="5">
    <location>
        <begin position="768"/>
        <end position="782"/>
    </location>
</feature>
<dbReference type="Pfam" id="PF04434">
    <property type="entry name" value="SWIM"/>
    <property type="match status" value="1"/>
</dbReference>
<keyword evidence="8" id="KW-1185">Reference proteome</keyword>
<keyword evidence="1" id="KW-0479">Metal-binding</keyword>
<dbReference type="SMART" id="SM00575">
    <property type="entry name" value="ZnF_PMZ"/>
    <property type="match status" value="1"/>
</dbReference>
<evidence type="ECO:0000256" key="1">
    <source>
        <dbReference type="ARBA" id="ARBA00022723"/>
    </source>
</evidence>
<dbReference type="InterPro" id="IPR006564">
    <property type="entry name" value="Znf_PMZ"/>
</dbReference>
<dbReference type="Pfam" id="PF10551">
    <property type="entry name" value="MULE"/>
    <property type="match status" value="1"/>
</dbReference>
<dbReference type="PROSITE" id="PS50966">
    <property type="entry name" value="ZF_SWIM"/>
    <property type="match status" value="1"/>
</dbReference>
<keyword evidence="2 4" id="KW-0863">Zinc-finger</keyword>
<dbReference type="PANTHER" id="PTHR31973:SF113">
    <property type="entry name" value="PROTEIN FAR1-RELATED SEQUENCE 5-LIKE"/>
    <property type="match status" value="1"/>
</dbReference>
<dbReference type="InterPro" id="IPR018289">
    <property type="entry name" value="MULE_transposase_dom"/>
</dbReference>